<dbReference type="InterPro" id="IPR034660">
    <property type="entry name" value="DinB/YfiT-like"/>
</dbReference>
<dbReference type="EMBL" id="SLXM01000003">
    <property type="protein sequence ID" value="TCP25655.1"/>
    <property type="molecule type" value="Genomic_DNA"/>
</dbReference>
<feature type="chain" id="PRO_5021006352" description="DinB family protein" evidence="1">
    <location>
        <begin position="20"/>
        <end position="192"/>
    </location>
</feature>
<gene>
    <name evidence="2" type="ORF">EV195_10314</name>
</gene>
<proteinExistence type="predicted"/>
<dbReference type="OrthoDB" id="837585at2"/>
<feature type="signal peptide" evidence="1">
    <location>
        <begin position="1"/>
        <end position="19"/>
    </location>
</feature>
<dbReference type="Proteomes" id="UP000294564">
    <property type="component" value="Unassembled WGS sequence"/>
</dbReference>
<sequence length="192" mass="21811">MKSLLSLILFFVMANHIEAQELPYHEIPNYPETYTAGSVASRLIDGLGFRYYWATKDLKEKDLQYKPGDNTRSILETADHILILSIMTLSAVENTEMTFPDKDSLSFNEMRALTLTNFKKASDILKEAKDLSKFVMKIKRGNGNVEEYPFWNQLNGPIADAIWHCGQIVSFRRSSGNPFPKGVSLLTGKVRQ</sequence>
<comment type="caution">
    <text evidence="2">The sequence shown here is derived from an EMBL/GenBank/DDBJ whole genome shotgun (WGS) entry which is preliminary data.</text>
</comment>
<keyword evidence="1" id="KW-0732">Signal</keyword>
<reference evidence="2 3" key="1">
    <citation type="submission" date="2019-03" db="EMBL/GenBank/DDBJ databases">
        <title>Genomic Encyclopedia of Type Strains, Phase IV (KMG-IV): sequencing the most valuable type-strain genomes for metagenomic binning, comparative biology and taxonomic classification.</title>
        <authorList>
            <person name="Goeker M."/>
        </authorList>
    </citation>
    <scope>NUCLEOTIDE SEQUENCE [LARGE SCALE GENOMIC DNA]</scope>
    <source>
        <strain evidence="2 3">DSM 14836</strain>
    </source>
</reference>
<evidence type="ECO:0000256" key="1">
    <source>
        <dbReference type="SAM" id="SignalP"/>
    </source>
</evidence>
<protein>
    <recommendedName>
        <fullName evidence="4">DinB family protein</fullName>
    </recommendedName>
</protein>
<evidence type="ECO:0000313" key="3">
    <source>
        <dbReference type="Proteomes" id="UP000294564"/>
    </source>
</evidence>
<dbReference type="SUPFAM" id="SSF109854">
    <property type="entry name" value="DinB/YfiT-like putative metalloenzymes"/>
    <property type="match status" value="1"/>
</dbReference>
<organism evidence="2 3">
    <name type="scientific">Tenacibaculum skagerrakense</name>
    <dbReference type="NCBI Taxonomy" id="186571"/>
    <lineage>
        <taxon>Bacteria</taxon>
        <taxon>Pseudomonadati</taxon>
        <taxon>Bacteroidota</taxon>
        <taxon>Flavobacteriia</taxon>
        <taxon>Flavobacteriales</taxon>
        <taxon>Flavobacteriaceae</taxon>
        <taxon>Tenacibaculum</taxon>
    </lineage>
</organism>
<accession>A0A4R2NW60</accession>
<dbReference type="RefSeq" id="WP_132793998.1">
    <property type="nucleotide sequence ID" value="NZ_SLXM01000003.1"/>
</dbReference>
<keyword evidence="3" id="KW-1185">Reference proteome</keyword>
<evidence type="ECO:0000313" key="2">
    <source>
        <dbReference type="EMBL" id="TCP25655.1"/>
    </source>
</evidence>
<dbReference type="AlphaFoldDB" id="A0A4R2NW60"/>
<evidence type="ECO:0008006" key="4">
    <source>
        <dbReference type="Google" id="ProtNLM"/>
    </source>
</evidence>
<dbReference type="Gene3D" id="1.20.120.450">
    <property type="entry name" value="dinb family like domain"/>
    <property type="match status" value="1"/>
</dbReference>
<name>A0A4R2NW60_9FLAO</name>